<feature type="transmembrane region" description="Helical" evidence="7">
    <location>
        <begin position="76"/>
        <end position="95"/>
    </location>
</feature>
<protein>
    <submittedName>
        <fullName evidence="9">MFS transporter</fullName>
    </submittedName>
</protein>
<evidence type="ECO:0000256" key="1">
    <source>
        <dbReference type="ARBA" id="ARBA00004651"/>
    </source>
</evidence>
<evidence type="ECO:0000256" key="2">
    <source>
        <dbReference type="ARBA" id="ARBA00022448"/>
    </source>
</evidence>
<evidence type="ECO:0000256" key="6">
    <source>
        <dbReference type="ARBA" id="ARBA00023136"/>
    </source>
</evidence>
<feature type="transmembrane region" description="Helical" evidence="7">
    <location>
        <begin position="273"/>
        <end position="293"/>
    </location>
</feature>
<evidence type="ECO:0000313" key="9">
    <source>
        <dbReference type="EMBL" id="POA10114.1"/>
    </source>
</evidence>
<name>A0A2K4FFI2_9STAP</name>
<feature type="transmembrane region" description="Helical" evidence="7">
    <location>
        <begin position="206"/>
        <end position="227"/>
    </location>
</feature>
<gene>
    <name evidence="9" type="ORF">CD039_05030</name>
</gene>
<feature type="transmembrane region" description="Helical" evidence="7">
    <location>
        <begin position="101"/>
        <end position="121"/>
    </location>
</feature>
<dbReference type="InterPro" id="IPR050189">
    <property type="entry name" value="MFS_Efflux_Transporters"/>
</dbReference>
<keyword evidence="2" id="KW-0813">Transport</keyword>
<keyword evidence="10" id="KW-1185">Reference proteome</keyword>
<sequence>MEQELKYNRITTVFFITGIIVMCSLYAAIPMLPHIAKDFGISKATATLNGVVFSLAYSISCLLYGVISDKFGRIKIILIGLVGLVVVSLGIGFVNSFGLLLVLRVFQGMFAATFSPVSLAYTTEMYPPVKRVTAISFISTSFMLSGIIGQNLSEILSNAYGWRVTYIVLSVLYIILTFVVSKLVPESPYRNPDIKLSRFMSHFKDIFLYKSVIGCFFISLTLLTNFISMYTILNDYIKSHYVHGDLTTAFVVKLLGIIGMILSLFAGRISDKLSVIWVIKIALVAQIVSLIGLGITSNIVIITFFSIVFVAGVAFCIPSVISKVGMLAATNRGFFLSVNTFILFLGTAIAPVLSIYLEKLTHYFVAFSILSLIALAALIVSFFIPKGINPDTAK</sequence>
<keyword evidence="3" id="KW-1003">Cell membrane</keyword>
<dbReference type="InterPro" id="IPR020846">
    <property type="entry name" value="MFS_dom"/>
</dbReference>
<dbReference type="PANTHER" id="PTHR43124:SF3">
    <property type="entry name" value="CHLORAMPHENICOL EFFLUX PUMP RV0191"/>
    <property type="match status" value="1"/>
</dbReference>
<accession>A0A2K4FFI2</accession>
<comment type="subcellular location">
    <subcellularLocation>
        <location evidence="1">Cell membrane</location>
        <topology evidence="1">Multi-pass membrane protein</topology>
    </subcellularLocation>
</comment>
<dbReference type="GO" id="GO:0005886">
    <property type="term" value="C:plasma membrane"/>
    <property type="evidence" value="ECO:0007669"/>
    <property type="project" value="UniProtKB-SubCell"/>
</dbReference>
<dbReference type="OrthoDB" id="9781156at2"/>
<comment type="caution">
    <text evidence="9">The sequence shown here is derived from an EMBL/GenBank/DDBJ whole genome shotgun (WGS) entry which is preliminary data.</text>
</comment>
<feature type="transmembrane region" description="Helical" evidence="7">
    <location>
        <begin position="133"/>
        <end position="152"/>
    </location>
</feature>
<feature type="transmembrane region" description="Helical" evidence="7">
    <location>
        <begin position="299"/>
        <end position="321"/>
    </location>
</feature>
<dbReference type="SUPFAM" id="SSF103473">
    <property type="entry name" value="MFS general substrate transporter"/>
    <property type="match status" value="1"/>
</dbReference>
<proteinExistence type="predicted"/>
<evidence type="ECO:0000256" key="7">
    <source>
        <dbReference type="SAM" id="Phobius"/>
    </source>
</evidence>
<feature type="transmembrane region" description="Helical" evidence="7">
    <location>
        <begin position="164"/>
        <end position="185"/>
    </location>
</feature>
<evidence type="ECO:0000256" key="3">
    <source>
        <dbReference type="ARBA" id="ARBA00022475"/>
    </source>
</evidence>
<dbReference type="InterPro" id="IPR036259">
    <property type="entry name" value="MFS_trans_sf"/>
</dbReference>
<dbReference type="RefSeq" id="WP_103371385.1">
    <property type="nucleotide sequence ID" value="NZ_CBCRVO010000001.1"/>
</dbReference>
<feature type="transmembrane region" description="Helical" evidence="7">
    <location>
        <begin position="12"/>
        <end position="32"/>
    </location>
</feature>
<organism evidence="9 10">
    <name type="scientific">Staphylococcus argensis</name>
    <dbReference type="NCBI Taxonomy" id="1607738"/>
    <lineage>
        <taxon>Bacteria</taxon>
        <taxon>Bacillati</taxon>
        <taxon>Bacillota</taxon>
        <taxon>Bacilli</taxon>
        <taxon>Bacillales</taxon>
        <taxon>Staphylococcaceae</taxon>
        <taxon>Staphylococcus</taxon>
    </lineage>
</organism>
<feature type="transmembrane region" description="Helical" evidence="7">
    <location>
        <begin position="333"/>
        <end position="357"/>
    </location>
</feature>
<dbReference type="InterPro" id="IPR011701">
    <property type="entry name" value="MFS"/>
</dbReference>
<feature type="transmembrane region" description="Helical" evidence="7">
    <location>
        <begin position="44"/>
        <end position="64"/>
    </location>
</feature>
<dbReference type="Proteomes" id="UP000242712">
    <property type="component" value="Unassembled WGS sequence"/>
</dbReference>
<keyword evidence="4 7" id="KW-0812">Transmembrane</keyword>
<feature type="transmembrane region" description="Helical" evidence="7">
    <location>
        <begin position="363"/>
        <end position="384"/>
    </location>
</feature>
<dbReference type="Pfam" id="PF07690">
    <property type="entry name" value="MFS_1"/>
    <property type="match status" value="1"/>
</dbReference>
<dbReference type="EMBL" id="PPPX01000001">
    <property type="protein sequence ID" value="POA10114.1"/>
    <property type="molecule type" value="Genomic_DNA"/>
</dbReference>
<feature type="domain" description="Major facilitator superfamily (MFS) profile" evidence="8">
    <location>
        <begin position="10"/>
        <end position="389"/>
    </location>
</feature>
<dbReference type="GO" id="GO:0022857">
    <property type="term" value="F:transmembrane transporter activity"/>
    <property type="evidence" value="ECO:0007669"/>
    <property type="project" value="InterPro"/>
</dbReference>
<feature type="transmembrane region" description="Helical" evidence="7">
    <location>
        <begin position="247"/>
        <end position="266"/>
    </location>
</feature>
<evidence type="ECO:0000259" key="8">
    <source>
        <dbReference type="PROSITE" id="PS50850"/>
    </source>
</evidence>
<evidence type="ECO:0000256" key="4">
    <source>
        <dbReference type="ARBA" id="ARBA00022692"/>
    </source>
</evidence>
<dbReference type="PROSITE" id="PS50850">
    <property type="entry name" value="MFS"/>
    <property type="match status" value="1"/>
</dbReference>
<evidence type="ECO:0000256" key="5">
    <source>
        <dbReference type="ARBA" id="ARBA00022989"/>
    </source>
</evidence>
<dbReference type="GeneID" id="98297706"/>
<reference evidence="9 10" key="1">
    <citation type="submission" date="2017-08" db="EMBL/GenBank/DDBJ databases">
        <title>Draft genome sequences of 64 type strains of genus Staph aureus.</title>
        <authorList>
            <person name="Cole K."/>
            <person name="Golubchik T."/>
            <person name="Russell J."/>
            <person name="Foster D."/>
            <person name="Llewelyn M."/>
            <person name="Wilson D."/>
            <person name="Crook D."/>
            <person name="Paul J."/>
        </authorList>
    </citation>
    <scope>NUCLEOTIDE SEQUENCE [LARGE SCALE GENOMIC DNA]</scope>
    <source>
        <strain evidence="9 10">DSM 29875</strain>
    </source>
</reference>
<dbReference type="CDD" id="cd17324">
    <property type="entry name" value="MFS_NepI_like"/>
    <property type="match status" value="1"/>
</dbReference>
<dbReference type="AlphaFoldDB" id="A0A2K4FFI2"/>
<dbReference type="Gene3D" id="1.20.1250.20">
    <property type="entry name" value="MFS general substrate transporter like domains"/>
    <property type="match status" value="1"/>
</dbReference>
<evidence type="ECO:0000313" key="10">
    <source>
        <dbReference type="Proteomes" id="UP000242712"/>
    </source>
</evidence>
<keyword evidence="6 7" id="KW-0472">Membrane</keyword>
<dbReference type="PANTHER" id="PTHR43124">
    <property type="entry name" value="PURINE EFFLUX PUMP PBUE"/>
    <property type="match status" value="1"/>
</dbReference>
<keyword evidence="5 7" id="KW-1133">Transmembrane helix</keyword>